<dbReference type="Gene3D" id="2.40.160.20">
    <property type="match status" value="1"/>
</dbReference>
<dbReference type="OrthoDB" id="268975at2"/>
<dbReference type="PANTHER" id="PTHR34001:SF3">
    <property type="entry name" value="BLL7405 PROTEIN"/>
    <property type="match status" value="1"/>
</dbReference>
<keyword evidence="2 6" id="KW-0732">Signal</keyword>
<keyword evidence="9" id="KW-1185">Reference proteome</keyword>
<feature type="chain" id="PRO_5020695804" evidence="6">
    <location>
        <begin position="24"/>
        <end position="279"/>
    </location>
</feature>
<dbReference type="SUPFAM" id="SSF56925">
    <property type="entry name" value="OMPA-like"/>
    <property type="match status" value="1"/>
</dbReference>
<evidence type="ECO:0000256" key="6">
    <source>
        <dbReference type="SAM" id="SignalP"/>
    </source>
</evidence>
<evidence type="ECO:0000256" key="1">
    <source>
        <dbReference type="ARBA" id="ARBA00004442"/>
    </source>
</evidence>
<sequence length="279" mass="30108">MFKRIALPVAALAAFASFSSVQAADLGGAVLRGSEVVAPAYAPDMWSGAYVGGQIGLQTIHNSGSHSNATNGPLADGNGTLRYDFNYDYAKTGFSYGLHAGYQRLFNSVLLGIEADIEGPMNALSSSWYAGNPDFGAGNFYQQRIQSNWQTSIRARFGFVHHATLFYMTGGVAIANFKYCTVIDSCQGNGAQHVVKFNSTRIGWTVGAGFEHKLSYNWSVRMEYRYSNYGSRNCFSADACSINANSSDIANKVESHAVRVGVSYLFGAPPVAAPIMARY</sequence>
<dbReference type="InterPro" id="IPR027385">
    <property type="entry name" value="Beta-barrel_OMP"/>
</dbReference>
<dbReference type="GO" id="GO:0009279">
    <property type="term" value="C:cell outer membrane"/>
    <property type="evidence" value="ECO:0007669"/>
    <property type="project" value="UniProtKB-SubCell"/>
</dbReference>
<reference evidence="8 9" key="1">
    <citation type="submission" date="2019-04" db="EMBL/GenBank/DDBJ databases">
        <title>Phreatobacter aquaticus sp. nov.</title>
        <authorList>
            <person name="Choi A."/>
            <person name="Baek K."/>
        </authorList>
    </citation>
    <scope>NUCLEOTIDE SEQUENCE [LARGE SCALE GENOMIC DNA]</scope>
    <source>
        <strain evidence="8 9">NMCR1094</strain>
    </source>
</reference>
<protein>
    <submittedName>
        <fullName evidence="8">Porin family protein</fullName>
    </submittedName>
</protein>
<keyword evidence="4" id="KW-0998">Cell outer membrane</keyword>
<dbReference type="RefSeq" id="WP_137100330.1">
    <property type="nucleotide sequence ID" value="NZ_CP039865.1"/>
</dbReference>
<dbReference type="InterPro" id="IPR011250">
    <property type="entry name" value="OMP/PagP_B-barrel"/>
</dbReference>
<feature type="domain" description="Outer membrane protein beta-barrel" evidence="7">
    <location>
        <begin position="37"/>
        <end position="266"/>
    </location>
</feature>
<dbReference type="AlphaFoldDB" id="A0A4D7QMZ8"/>
<evidence type="ECO:0000256" key="2">
    <source>
        <dbReference type="ARBA" id="ARBA00022729"/>
    </source>
</evidence>
<dbReference type="Proteomes" id="UP000298588">
    <property type="component" value="Chromosome"/>
</dbReference>
<organism evidence="8 9">
    <name type="scientific">Phreatobacter aquaticus</name>
    <dbReference type="NCBI Taxonomy" id="2570229"/>
    <lineage>
        <taxon>Bacteria</taxon>
        <taxon>Pseudomonadati</taxon>
        <taxon>Pseudomonadota</taxon>
        <taxon>Alphaproteobacteria</taxon>
        <taxon>Hyphomicrobiales</taxon>
        <taxon>Phreatobacteraceae</taxon>
        <taxon>Phreatobacter</taxon>
    </lineage>
</organism>
<evidence type="ECO:0000313" key="8">
    <source>
        <dbReference type="EMBL" id="QCK86999.1"/>
    </source>
</evidence>
<gene>
    <name evidence="8" type="ORF">E8L99_15145</name>
</gene>
<comment type="subcellular location">
    <subcellularLocation>
        <location evidence="1">Cell outer membrane</location>
    </subcellularLocation>
</comment>
<proteinExistence type="inferred from homology"/>
<name>A0A4D7QMZ8_9HYPH</name>
<keyword evidence="3" id="KW-0472">Membrane</keyword>
<dbReference type="Pfam" id="PF13505">
    <property type="entry name" value="OMP_b-brl"/>
    <property type="match status" value="1"/>
</dbReference>
<dbReference type="KEGG" id="paqt:E8L99_15145"/>
<evidence type="ECO:0000256" key="3">
    <source>
        <dbReference type="ARBA" id="ARBA00023136"/>
    </source>
</evidence>
<dbReference type="PANTHER" id="PTHR34001">
    <property type="entry name" value="BLL7405 PROTEIN"/>
    <property type="match status" value="1"/>
</dbReference>
<evidence type="ECO:0000256" key="4">
    <source>
        <dbReference type="ARBA" id="ARBA00023237"/>
    </source>
</evidence>
<evidence type="ECO:0000313" key="9">
    <source>
        <dbReference type="Proteomes" id="UP000298588"/>
    </source>
</evidence>
<evidence type="ECO:0000259" key="7">
    <source>
        <dbReference type="Pfam" id="PF13505"/>
    </source>
</evidence>
<dbReference type="EMBL" id="CP039865">
    <property type="protein sequence ID" value="QCK86999.1"/>
    <property type="molecule type" value="Genomic_DNA"/>
</dbReference>
<accession>A0A4D7QMZ8</accession>
<comment type="similarity">
    <text evidence="5">Belongs to the Omp25/RopB family.</text>
</comment>
<feature type="signal peptide" evidence="6">
    <location>
        <begin position="1"/>
        <end position="23"/>
    </location>
</feature>
<dbReference type="InterPro" id="IPR051692">
    <property type="entry name" value="OMP-like"/>
</dbReference>
<evidence type="ECO:0000256" key="5">
    <source>
        <dbReference type="ARBA" id="ARBA00038306"/>
    </source>
</evidence>